<dbReference type="InterPro" id="IPR010652">
    <property type="entry name" value="DUF1232"/>
</dbReference>
<evidence type="ECO:0000256" key="4">
    <source>
        <dbReference type="ARBA" id="ARBA00023136"/>
    </source>
</evidence>
<dbReference type="GO" id="GO:0012505">
    <property type="term" value="C:endomembrane system"/>
    <property type="evidence" value="ECO:0007669"/>
    <property type="project" value="UniProtKB-SubCell"/>
</dbReference>
<evidence type="ECO:0000313" key="8">
    <source>
        <dbReference type="Proteomes" id="UP000239549"/>
    </source>
</evidence>
<evidence type="ECO:0000256" key="3">
    <source>
        <dbReference type="ARBA" id="ARBA00022989"/>
    </source>
</evidence>
<reference evidence="8" key="1">
    <citation type="submission" date="2018-02" db="EMBL/GenBank/DDBJ databases">
        <title>Genome sequence of Desulfocucumis palustris strain NAW-5.</title>
        <authorList>
            <person name="Watanabe M."/>
            <person name="Kojima H."/>
            <person name="Fukui M."/>
        </authorList>
    </citation>
    <scope>NUCLEOTIDE SEQUENCE [LARGE SCALE GENOMIC DNA]</scope>
    <source>
        <strain evidence="8">NAW-5</strain>
    </source>
</reference>
<name>A0A2L2XHZ5_9FIRM</name>
<comment type="caution">
    <text evidence="7">The sequence shown here is derived from an EMBL/GenBank/DDBJ whole genome shotgun (WGS) entry which is preliminary data.</text>
</comment>
<evidence type="ECO:0000313" key="7">
    <source>
        <dbReference type="EMBL" id="GBF35752.1"/>
    </source>
</evidence>
<dbReference type="EMBL" id="BFAV01000182">
    <property type="protein sequence ID" value="GBF35752.1"/>
    <property type="molecule type" value="Genomic_DNA"/>
</dbReference>
<proteinExistence type="predicted"/>
<dbReference type="AlphaFoldDB" id="A0A2L2XHZ5"/>
<evidence type="ECO:0000256" key="2">
    <source>
        <dbReference type="ARBA" id="ARBA00022692"/>
    </source>
</evidence>
<organism evidence="7 8">
    <name type="scientific">Desulfocucumis palustris</name>
    <dbReference type="NCBI Taxonomy" id="1898651"/>
    <lineage>
        <taxon>Bacteria</taxon>
        <taxon>Bacillati</taxon>
        <taxon>Bacillota</taxon>
        <taxon>Clostridia</taxon>
        <taxon>Eubacteriales</taxon>
        <taxon>Desulfocucumaceae</taxon>
        <taxon>Desulfocucumis</taxon>
    </lineage>
</organism>
<feature type="transmembrane region" description="Helical" evidence="5">
    <location>
        <begin position="33"/>
        <end position="54"/>
    </location>
</feature>
<accession>A0A2L2XHZ5</accession>
<sequence>MKSFWYRLKRLKSDIFILYYACKDPRVPRQAKVLAVLLAAYVISPVDLFPDFIFPGLGYMDDLLLVPFGTEFILKLIPGPVVVEAKQKAMHLGQRAKLWATVLIGAAVILLVLAFAYRFVKIG</sequence>
<feature type="domain" description="DUF1232" evidence="6">
    <location>
        <begin position="31"/>
        <end position="68"/>
    </location>
</feature>
<evidence type="ECO:0000259" key="6">
    <source>
        <dbReference type="Pfam" id="PF06803"/>
    </source>
</evidence>
<dbReference type="RefSeq" id="WP_104373790.1">
    <property type="nucleotide sequence ID" value="NZ_BFAV01000182.1"/>
</dbReference>
<dbReference type="Proteomes" id="UP000239549">
    <property type="component" value="Unassembled WGS sequence"/>
</dbReference>
<dbReference type="Pfam" id="PF06803">
    <property type="entry name" value="DUF1232"/>
    <property type="match status" value="1"/>
</dbReference>
<feature type="transmembrane region" description="Helical" evidence="5">
    <location>
        <begin position="98"/>
        <end position="120"/>
    </location>
</feature>
<gene>
    <name evidence="7" type="ORF">DCCM_4887</name>
</gene>
<dbReference type="OrthoDB" id="9800202at2"/>
<protein>
    <recommendedName>
        <fullName evidence="6">DUF1232 domain-containing protein</fullName>
    </recommendedName>
</protein>
<comment type="subcellular location">
    <subcellularLocation>
        <location evidence="1">Endomembrane system</location>
        <topology evidence="1">Multi-pass membrane protein</topology>
    </subcellularLocation>
</comment>
<keyword evidence="8" id="KW-1185">Reference proteome</keyword>
<evidence type="ECO:0000256" key="5">
    <source>
        <dbReference type="SAM" id="Phobius"/>
    </source>
</evidence>
<keyword evidence="4 5" id="KW-0472">Membrane</keyword>
<evidence type="ECO:0000256" key="1">
    <source>
        <dbReference type="ARBA" id="ARBA00004127"/>
    </source>
</evidence>
<keyword evidence="3 5" id="KW-1133">Transmembrane helix</keyword>
<keyword evidence="2 5" id="KW-0812">Transmembrane</keyword>